<dbReference type="AlphaFoldDB" id="A6W0R9"/>
<dbReference type="HOGENOM" id="CLU_031397_3_0_6"/>
<dbReference type="KEGG" id="mmw:Mmwyl1_3395"/>
<accession>A6W0R9</accession>
<dbReference type="Pfam" id="PF01300">
    <property type="entry name" value="Sua5_yciO_yrdC"/>
    <property type="match status" value="1"/>
</dbReference>
<dbReference type="Gene3D" id="3.90.870.10">
    <property type="entry name" value="DHBP synthase"/>
    <property type="match status" value="1"/>
</dbReference>
<evidence type="ECO:0000313" key="2">
    <source>
        <dbReference type="EMBL" id="ABR72298.1"/>
    </source>
</evidence>
<dbReference type="SUPFAM" id="SSF55821">
    <property type="entry name" value="YrdC/RibB"/>
    <property type="match status" value="1"/>
</dbReference>
<proteinExistence type="predicted"/>
<feature type="domain" description="YrdC-like" evidence="1">
    <location>
        <begin position="18"/>
        <end position="204"/>
    </location>
</feature>
<name>A6W0R9_MARMS</name>
<gene>
    <name evidence="2" type="ordered locus">Mmwyl1_3395</name>
</gene>
<dbReference type="NCBIfam" id="TIGR00057">
    <property type="entry name" value="L-threonylcarbamoyladenylate synthase"/>
    <property type="match status" value="1"/>
</dbReference>
<sequence length="210" mass="23466">MENRLSQFFQIHPENPQARLVKQAAEVIRNGGVIAYPTDCGYSLGCHLGDKDALDRIRAIRRLDDKHNFTLVCRDLSEISTYARFDNRLYRLLKNNTPGPYTFIFSATSEVPRRLLHPKRKTIGIRVPNNNIVSALLEELGEPIMSSSLILPGETDPMTDPYDIRDTLEHALDLVIDGGFCGLQPTTVVKMDADSIEVVRVGAGDPAPFM</sequence>
<dbReference type="PANTHER" id="PTHR42828:SF3">
    <property type="entry name" value="THREONYLCARBAMOYL-AMP SYNTHASE"/>
    <property type="match status" value="1"/>
</dbReference>
<dbReference type="GO" id="GO:0003725">
    <property type="term" value="F:double-stranded RNA binding"/>
    <property type="evidence" value="ECO:0007669"/>
    <property type="project" value="InterPro"/>
</dbReference>
<dbReference type="InterPro" id="IPR006070">
    <property type="entry name" value="Sua5-like_dom"/>
</dbReference>
<protein>
    <submittedName>
        <fullName evidence="2">Sua5/YciO/YrdC/YwlC family protein</fullName>
    </submittedName>
</protein>
<dbReference type="PANTHER" id="PTHR42828">
    <property type="entry name" value="DHBP SYNTHASE RIBB-LIKE ALPHA/BETA DOMAIN-CONTAINING PROTEIN"/>
    <property type="match status" value="1"/>
</dbReference>
<dbReference type="EMBL" id="CP000749">
    <property type="protein sequence ID" value="ABR72298.1"/>
    <property type="molecule type" value="Genomic_DNA"/>
</dbReference>
<organism evidence="2">
    <name type="scientific">Marinomonas sp. (strain MWYL1)</name>
    <dbReference type="NCBI Taxonomy" id="400668"/>
    <lineage>
        <taxon>Bacteria</taxon>
        <taxon>Pseudomonadati</taxon>
        <taxon>Pseudomonadota</taxon>
        <taxon>Gammaproteobacteria</taxon>
        <taxon>Oceanospirillales</taxon>
        <taxon>Oceanospirillaceae</taxon>
        <taxon>Marinomonas</taxon>
    </lineage>
</organism>
<dbReference type="InterPro" id="IPR017945">
    <property type="entry name" value="DHBP_synth_RibB-like_a/b_dom"/>
</dbReference>
<dbReference type="eggNOG" id="COG0009">
    <property type="taxonomic scope" value="Bacteria"/>
</dbReference>
<reference evidence="2" key="1">
    <citation type="submission" date="2007-06" db="EMBL/GenBank/DDBJ databases">
        <title>Complete sequence of Marinomonas sp. MWYL1.</title>
        <authorList>
            <consortium name="US DOE Joint Genome Institute"/>
            <person name="Copeland A."/>
            <person name="Lucas S."/>
            <person name="Lapidus A."/>
            <person name="Barry K."/>
            <person name="Glavina del Rio T."/>
            <person name="Dalin E."/>
            <person name="Tice H."/>
            <person name="Pitluck S."/>
            <person name="Kiss H."/>
            <person name="Brettin T."/>
            <person name="Bruce D."/>
            <person name="Detter J.C."/>
            <person name="Han C."/>
            <person name="Schmutz J."/>
            <person name="Larimer F."/>
            <person name="Land M."/>
            <person name="Hauser L."/>
            <person name="Kyrpides N."/>
            <person name="Kim E."/>
            <person name="Johnston A.W.B."/>
            <person name="Todd J.D."/>
            <person name="Rogers R."/>
            <person name="Wexler M."/>
            <person name="Bond P.L."/>
            <person name="Li Y."/>
            <person name="Richardson P."/>
        </authorList>
    </citation>
    <scope>NUCLEOTIDE SEQUENCE [LARGE SCALE GENOMIC DNA]</scope>
    <source>
        <strain evidence="2">MWYL1</strain>
    </source>
</reference>
<evidence type="ECO:0000259" key="1">
    <source>
        <dbReference type="PROSITE" id="PS51163"/>
    </source>
</evidence>
<dbReference type="InterPro" id="IPR052532">
    <property type="entry name" value="SUA5_domain"/>
</dbReference>
<dbReference type="PROSITE" id="PS51163">
    <property type="entry name" value="YRDC"/>
    <property type="match status" value="1"/>
</dbReference>
<dbReference type="STRING" id="400668.Mmwyl1_3395"/>